<keyword evidence="5" id="KW-0472">Membrane</keyword>
<keyword evidence="5" id="KW-0449">Lipoprotein</keyword>
<feature type="region of interest" description="Disordered" evidence="6">
    <location>
        <begin position="389"/>
        <end position="446"/>
    </location>
</feature>
<proteinExistence type="inferred from homology"/>
<dbReference type="HOGENOM" id="CLU_021855_0_0_1"/>
<keyword evidence="5" id="KW-0808">Transferase</keyword>
<reference evidence="7 8" key="1">
    <citation type="journal article" date="2012" name="PLoS Pathog.">
        <title>Diverse lifestyles and strategies of plant pathogenesis encoded in the genomes of eighteen Dothideomycetes fungi.</title>
        <authorList>
            <person name="Ohm R.A."/>
            <person name="Feau N."/>
            <person name="Henrissat B."/>
            <person name="Schoch C.L."/>
            <person name="Horwitz B.A."/>
            <person name="Barry K.W."/>
            <person name="Condon B.J."/>
            <person name="Copeland A.C."/>
            <person name="Dhillon B."/>
            <person name="Glaser F."/>
            <person name="Hesse C.N."/>
            <person name="Kosti I."/>
            <person name="LaButti K."/>
            <person name="Lindquist E.A."/>
            <person name="Lucas S."/>
            <person name="Salamov A.A."/>
            <person name="Bradshaw R.E."/>
            <person name="Ciuffetti L."/>
            <person name="Hamelin R.C."/>
            <person name="Kema G.H.J."/>
            <person name="Lawrence C."/>
            <person name="Scott J.A."/>
            <person name="Spatafora J.W."/>
            <person name="Turgeon B.G."/>
            <person name="de Wit P.J.G.M."/>
            <person name="Zhong S."/>
            <person name="Goodwin S.B."/>
            <person name="Grigoriev I.V."/>
        </authorList>
    </citation>
    <scope>NUCLEOTIDE SEQUENCE [LARGE SCALE GENOMIC DNA]</scope>
    <source>
        <strain evidence="7 8">SO2202</strain>
    </source>
</reference>
<evidence type="ECO:0000256" key="2">
    <source>
        <dbReference type="ARBA" id="ARBA00007528"/>
    </source>
</evidence>
<dbReference type="GO" id="GO:0071970">
    <property type="term" value="P:fungal-type cell wall (1-&gt;3)-beta-D-glucan biosynthetic process"/>
    <property type="evidence" value="ECO:0007669"/>
    <property type="project" value="TreeGrafter"/>
</dbReference>
<comment type="subcellular location">
    <subcellularLocation>
        <location evidence="1 5">Cell membrane</location>
        <topology evidence="1 5">Lipid-anchor</topology>
        <topology evidence="1 5">GPI-anchor</topology>
    </subcellularLocation>
</comment>
<dbReference type="GO" id="GO:0031505">
    <property type="term" value="P:fungal-type cell wall organization"/>
    <property type="evidence" value="ECO:0007669"/>
    <property type="project" value="TreeGrafter"/>
</dbReference>
<dbReference type="GO" id="GO:0042124">
    <property type="term" value="F:1,3-beta-glucanosyltransferase activity"/>
    <property type="evidence" value="ECO:0007669"/>
    <property type="project" value="TreeGrafter"/>
</dbReference>
<dbReference type="PANTHER" id="PTHR31468">
    <property type="entry name" value="1,3-BETA-GLUCANOSYLTRANSFERASE GAS1"/>
    <property type="match status" value="1"/>
</dbReference>
<dbReference type="GO" id="GO:0005886">
    <property type="term" value="C:plasma membrane"/>
    <property type="evidence" value="ECO:0007669"/>
    <property type="project" value="UniProtKB-SubCell"/>
</dbReference>
<evidence type="ECO:0000256" key="4">
    <source>
        <dbReference type="ARBA" id="ARBA00023180"/>
    </source>
</evidence>
<dbReference type="Proteomes" id="UP000016931">
    <property type="component" value="Unassembled WGS sequence"/>
</dbReference>
<accession>M3D6L9</accession>
<dbReference type="EMBL" id="KB456263">
    <property type="protein sequence ID" value="EMF13815.1"/>
    <property type="molecule type" value="Genomic_DNA"/>
</dbReference>
<keyword evidence="4" id="KW-0325">Glycoprotein</keyword>
<sequence>MLTFLSSLLCASIATALPTISAKGAKFFTSDGDQWFIKGVAYQLLPDDPLVDTNQCQLDAALMKTLGANAIRVYHVDSSADHDGCMQAFEDAGIYVFLDLDTFDTYVLPGEPTWDSTQYDAFSKVVDAFHTYDNVAGFFVGNELINGGADSIAAPYVKAAARDMKAYRDSKGYRNIPIGYSAADIAVLRPNLQNYMACGDDPAGALDFFSLNAYEWCGESTYEQSGYSALQKNASEYNIPIFVGTTHHTRHPCPSVQTIFFSETGCQVIKPRTFGDQAAIFGPEMSGTWSGAIIYEWIEEANDYGLISYGPAVDATVTGANVAGGFTIRGTPTPIQPDFNNLKSQWAAASPSGVQSAAYSPSLTAPACPETTPGAWLAAGSLPTMGQKANTAAGGSFSAESSPTPTGSSQSGGAIASASETMSGRMSGTSSSRTSSGTTSSGAAATKMATGGPALLALLGAALL</sequence>
<dbReference type="Gene3D" id="3.20.20.80">
    <property type="entry name" value="Glycosidases"/>
    <property type="match status" value="2"/>
</dbReference>
<keyword evidence="8" id="KW-1185">Reference proteome</keyword>
<evidence type="ECO:0000256" key="3">
    <source>
        <dbReference type="ARBA" id="ARBA00022729"/>
    </source>
</evidence>
<gene>
    <name evidence="7" type="ORF">SEPMUDRAFT_85017</name>
</gene>
<dbReference type="GO" id="GO:0098552">
    <property type="term" value="C:side of membrane"/>
    <property type="evidence" value="ECO:0007669"/>
    <property type="project" value="UniProtKB-KW"/>
</dbReference>
<feature type="chain" id="PRO_5005140305" description="1,3-beta-glucanosyltransferase" evidence="5">
    <location>
        <begin position="17"/>
        <end position="464"/>
    </location>
</feature>
<evidence type="ECO:0000313" key="8">
    <source>
        <dbReference type="Proteomes" id="UP000016931"/>
    </source>
</evidence>
<dbReference type="eggNOG" id="ENOG502SHAA">
    <property type="taxonomic scope" value="Eukaryota"/>
</dbReference>
<keyword evidence="5" id="KW-0336">GPI-anchor</keyword>
<dbReference type="PANTHER" id="PTHR31468:SF8">
    <property type="entry name" value="1,3-BETA-GLUCANOSYLTRANSFERASE GAS2"/>
    <property type="match status" value="1"/>
</dbReference>
<organism evidence="7 8">
    <name type="scientific">Sphaerulina musiva (strain SO2202)</name>
    <name type="common">Poplar stem canker fungus</name>
    <name type="synonym">Septoria musiva</name>
    <dbReference type="NCBI Taxonomy" id="692275"/>
    <lineage>
        <taxon>Eukaryota</taxon>
        <taxon>Fungi</taxon>
        <taxon>Dikarya</taxon>
        <taxon>Ascomycota</taxon>
        <taxon>Pezizomycotina</taxon>
        <taxon>Dothideomycetes</taxon>
        <taxon>Dothideomycetidae</taxon>
        <taxon>Mycosphaerellales</taxon>
        <taxon>Mycosphaerellaceae</taxon>
        <taxon>Sphaerulina</taxon>
    </lineage>
</organism>
<evidence type="ECO:0000313" key="7">
    <source>
        <dbReference type="EMBL" id="EMF13815.1"/>
    </source>
</evidence>
<dbReference type="OMA" id="ANHDGCM"/>
<dbReference type="GeneID" id="27907510"/>
<evidence type="ECO:0000256" key="1">
    <source>
        <dbReference type="ARBA" id="ARBA00004609"/>
    </source>
</evidence>
<dbReference type="EC" id="2.4.1.-" evidence="5"/>
<keyword evidence="7" id="KW-0378">Hydrolase</keyword>
<comment type="similarity">
    <text evidence="2 5">Belongs to the glycosyl hydrolase 72 family.</text>
</comment>
<protein>
    <recommendedName>
        <fullName evidence="5">1,3-beta-glucanosyltransferase</fullName>
        <ecNumber evidence="5">2.4.1.-</ecNumber>
    </recommendedName>
</protein>
<keyword evidence="3 5" id="KW-0732">Signal</keyword>
<feature type="signal peptide" evidence="5">
    <location>
        <begin position="1"/>
        <end position="16"/>
    </location>
</feature>
<evidence type="ECO:0000256" key="5">
    <source>
        <dbReference type="RuleBase" id="RU361209"/>
    </source>
</evidence>
<dbReference type="SUPFAM" id="SSF51445">
    <property type="entry name" value="(Trans)glycosidases"/>
    <property type="match status" value="1"/>
</dbReference>
<dbReference type="RefSeq" id="XP_016761936.1">
    <property type="nucleotide sequence ID" value="XM_016910373.1"/>
</dbReference>
<evidence type="ECO:0000256" key="6">
    <source>
        <dbReference type="SAM" id="MobiDB-lite"/>
    </source>
</evidence>
<name>M3D6L9_SPHMS</name>
<dbReference type="InterPro" id="IPR004886">
    <property type="entry name" value="Glucanosyltransferase"/>
</dbReference>
<comment type="function">
    <text evidence="5">Splits internally a 1,3-beta-glucan molecule and transfers the newly generated reducing end (the donor) to the non-reducing end of another 1,3-beta-glucan molecule (the acceptor) forming a 1,3-beta linkage, resulting in the elongation of 1,3-beta-glucan chains in the cell wall.</text>
</comment>
<dbReference type="OrthoDB" id="421038at2759"/>
<dbReference type="Pfam" id="PF03198">
    <property type="entry name" value="Glyco_hydro_72"/>
    <property type="match status" value="1"/>
</dbReference>
<dbReference type="GO" id="GO:0016787">
    <property type="term" value="F:hydrolase activity"/>
    <property type="evidence" value="ECO:0007669"/>
    <property type="project" value="UniProtKB-KW"/>
</dbReference>
<dbReference type="InterPro" id="IPR017853">
    <property type="entry name" value="GH"/>
</dbReference>
<dbReference type="AlphaFoldDB" id="M3D6L9"/>
<feature type="compositionally biased region" description="Low complexity" evidence="6">
    <location>
        <begin position="401"/>
        <end position="446"/>
    </location>
</feature>